<evidence type="ECO:0008006" key="3">
    <source>
        <dbReference type="Google" id="ProtNLM"/>
    </source>
</evidence>
<evidence type="ECO:0000313" key="1">
    <source>
        <dbReference type="EMBL" id="ADW67998.1"/>
    </source>
</evidence>
<name>E8X1S9_GRATM</name>
<dbReference type="KEGG" id="acm:AciX9_0931"/>
<dbReference type="HOGENOM" id="CLU_2450463_0_0_0"/>
<dbReference type="STRING" id="1198114.AciX9_0931"/>
<evidence type="ECO:0000313" key="2">
    <source>
        <dbReference type="Proteomes" id="UP000000343"/>
    </source>
</evidence>
<proteinExistence type="predicted"/>
<dbReference type="PaxDb" id="1198114-AciX9_0931"/>
<keyword evidence="2" id="KW-1185">Reference proteome</keyword>
<dbReference type="OrthoDB" id="123106at2"/>
<dbReference type="RefSeq" id="WP_013579322.1">
    <property type="nucleotide sequence ID" value="NC_015064.1"/>
</dbReference>
<accession>E8X1S9</accession>
<dbReference type="EMBL" id="CP002480">
    <property type="protein sequence ID" value="ADW67998.1"/>
    <property type="molecule type" value="Genomic_DNA"/>
</dbReference>
<sequence length="89" mass="9792">MQVSLQYATQHLEELASAVDNGEEIEIARPEKSAIKLVVSAKAAQSETEGPRVLGALRGRMIVPSEEEWKKMDEELADIMTNGPVFPPE</sequence>
<protein>
    <recommendedName>
        <fullName evidence="3">Antitoxin</fullName>
    </recommendedName>
</protein>
<reference evidence="2" key="1">
    <citation type="submission" date="2011-01" db="EMBL/GenBank/DDBJ databases">
        <title>Complete sequence of chromosome of Acidobacterium sp. MP5ACTX9.</title>
        <authorList>
            <consortium name="US DOE Joint Genome Institute"/>
            <person name="Lucas S."/>
            <person name="Copeland A."/>
            <person name="Lapidus A."/>
            <person name="Cheng J.-F."/>
            <person name="Goodwin L."/>
            <person name="Pitluck S."/>
            <person name="Teshima H."/>
            <person name="Detter J.C."/>
            <person name="Han C."/>
            <person name="Tapia R."/>
            <person name="Land M."/>
            <person name="Hauser L."/>
            <person name="Kyrpides N."/>
            <person name="Ivanova N."/>
            <person name="Ovchinnikova G."/>
            <person name="Pagani I."/>
            <person name="Rawat S.R."/>
            <person name="Mannisto M."/>
            <person name="Haggblom M.M."/>
            <person name="Woyke T."/>
        </authorList>
    </citation>
    <scope>NUCLEOTIDE SEQUENCE [LARGE SCALE GENOMIC DNA]</scope>
    <source>
        <strain evidence="2">MP5ACTX9</strain>
    </source>
</reference>
<dbReference type="Proteomes" id="UP000000343">
    <property type="component" value="Chromosome"/>
</dbReference>
<dbReference type="AlphaFoldDB" id="E8X1S9"/>
<organism evidence="2">
    <name type="scientific">Granulicella tundricola (strain ATCC BAA-1859 / DSM 23138 / MP5ACTX9)</name>
    <dbReference type="NCBI Taxonomy" id="1198114"/>
    <lineage>
        <taxon>Bacteria</taxon>
        <taxon>Pseudomonadati</taxon>
        <taxon>Acidobacteriota</taxon>
        <taxon>Terriglobia</taxon>
        <taxon>Terriglobales</taxon>
        <taxon>Acidobacteriaceae</taxon>
        <taxon>Granulicella</taxon>
    </lineage>
</organism>
<gene>
    <name evidence="1" type="ordered locus">AciX9_0931</name>
</gene>